<dbReference type="KEGG" id="nse:NSE_0616"/>
<evidence type="ECO:0000313" key="1">
    <source>
        <dbReference type="EMBL" id="ABD45977.1"/>
    </source>
</evidence>
<dbReference type="Proteomes" id="UP000001942">
    <property type="component" value="Chromosome"/>
</dbReference>
<sequence length="54" mass="6325">MISELCFSALEPFYLAVRPVIGVCKMKEFIEFIHRVHCYCRVWCFFSCIENASG</sequence>
<reference evidence="1 2" key="1">
    <citation type="journal article" date="2006" name="PLoS Genet.">
        <title>Comparative genomics of emerging human ehrlichiosis agents.</title>
        <authorList>
            <person name="Dunning Hotopp J.C."/>
            <person name="Lin M."/>
            <person name="Madupu R."/>
            <person name="Crabtree J."/>
            <person name="Angiuoli S.V."/>
            <person name="Eisen J.A."/>
            <person name="Seshadri R."/>
            <person name="Ren Q."/>
            <person name="Wu M."/>
            <person name="Utterback T.R."/>
            <person name="Smith S."/>
            <person name="Lewis M."/>
            <person name="Khouri H."/>
            <person name="Zhang C."/>
            <person name="Niu H."/>
            <person name="Lin Q."/>
            <person name="Ohashi N."/>
            <person name="Zhi N."/>
            <person name="Nelson W."/>
            <person name="Brinkac L.M."/>
            <person name="Dodson R.J."/>
            <person name="Rosovitz M.J."/>
            <person name="Sundaram J."/>
            <person name="Daugherty S.C."/>
            <person name="Davidsen T."/>
            <person name="Durkin A.S."/>
            <person name="Gwinn M."/>
            <person name="Haft D.H."/>
            <person name="Selengut J.D."/>
            <person name="Sullivan S.A."/>
            <person name="Zafar N."/>
            <person name="Zhou L."/>
            <person name="Benahmed F."/>
            <person name="Forberger H."/>
            <person name="Halpin R."/>
            <person name="Mulligan S."/>
            <person name="Robinson J."/>
            <person name="White O."/>
            <person name="Rikihisa Y."/>
            <person name="Tettelin H."/>
        </authorList>
    </citation>
    <scope>NUCLEOTIDE SEQUENCE [LARGE SCALE GENOMIC DNA]</scope>
    <source>
        <strain evidence="2">ATCC VR-367 / Miyayama</strain>
    </source>
</reference>
<keyword evidence="2" id="KW-1185">Reference proteome</keyword>
<organism evidence="1 2">
    <name type="scientific">Ehrlichia sennetsu (strain ATCC VR-367 / Miyayama)</name>
    <name type="common">Neorickettsia sennetsu</name>
    <dbReference type="NCBI Taxonomy" id="222891"/>
    <lineage>
        <taxon>Bacteria</taxon>
        <taxon>Pseudomonadati</taxon>
        <taxon>Pseudomonadota</taxon>
        <taxon>Alphaproteobacteria</taxon>
        <taxon>Rickettsiales</taxon>
        <taxon>Anaplasmataceae</taxon>
        <taxon>Ehrlichia</taxon>
    </lineage>
</organism>
<dbReference type="HOGENOM" id="CLU_3045768_0_0_5"/>
<dbReference type="EMBL" id="CP000237">
    <property type="protein sequence ID" value="ABD45977.1"/>
    <property type="molecule type" value="Genomic_DNA"/>
</dbReference>
<gene>
    <name evidence="1" type="ordered locus">NSE_0616</name>
</gene>
<protein>
    <submittedName>
        <fullName evidence="1">Uncharacterized protein</fullName>
    </submittedName>
</protein>
<evidence type="ECO:0000313" key="2">
    <source>
        <dbReference type="Proteomes" id="UP000001942"/>
    </source>
</evidence>
<name>Q2GDF0_EHRS3</name>
<proteinExistence type="predicted"/>
<accession>Q2GDF0</accession>
<dbReference type="AlphaFoldDB" id="Q2GDF0"/>